<keyword evidence="2" id="KW-1185">Reference proteome</keyword>
<dbReference type="AlphaFoldDB" id="B4VN39"/>
<accession>B4VN39</accession>
<proteinExistence type="predicted"/>
<gene>
    <name evidence="1" type="ORF">MC7420_1972</name>
</gene>
<name>B4VN39_9CYAN</name>
<organism evidence="1 2">
    <name type="scientific">Coleofasciculus chthonoplastes PCC 7420</name>
    <dbReference type="NCBI Taxonomy" id="118168"/>
    <lineage>
        <taxon>Bacteria</taxon>
        <taxon>Bacillati</taxon>
        <taxon>Cyanobacteriota</taxon>
        <taxon>Cyanophyceae</taxon>
        <taxon>Coleofasciculales</taxon>
        <taxon>Coleofasciculaceae</taxon>
        <taxon>Coleofasciculus</taxon>
    </lineage>
</organism>
<evidence type="ECO:0000313" key="1">
    <source>
        <dbReference type="EMBL" id="EDX76969.1"/>
    </source>
</evidence>
<evidence type="ECO:0000313" key="2">
    <source>
        <dbReference type="Proteomes" id="UP000003835"/>
    </source>
</evidence>
<dbReference type="Proteomes" id="UP000003835">
    <property type="component" value="Unassembled WGS sequence"/>
</dbReference>
<dbReference type="EMBL" id="DS989845">
    <property type="protein sequence ID" value="EDX76969.1"/>
    <property type="molecule type" value="Genomic_DNA"/>
</dbReference>
<dbReference type="STRING" id="118168.MC7420_1972"/>
<sequence>MIFINPYLAPKIQGIKDTFLDVKAKLTDETTVGTRTRDSGV</sequence>
<dbReference type="HOGENOM" id="CLU_3268515_0_0_3"/>
<reference evidence="1 2" key="1">
    <citation type="submission" date="2008-07" db="EMBL/GenBank/DDBJ databases">
        <authorList>
            <person name="Tandeau de Marsac N."/>
            <person name="Ferriera S."/>
            <person name="Johnson J."/>
            <person name="Kravitz S."/>
            <person name="Beeson K."/>
            <person name="Sutton G."/>
            <person name="Rogers Y.-H."/>
            <person name="Friedman R."/>
            <person name="Frazier M."/>
            <person name="Venter J.C."/>
        </authorList>
    </citation>
    <scope>NUCLEOTIDE SEQUENCE [LARGE SCALE GENOMIC DNA]</scope>
    <source>
        <strain evidence="1 2">PCC 7420</strain>
    </source>
</reference>
<protein>
    <submittedName>
        <fullName evidence="1">Uncharacterized protein</fullName>
    </submittedName>
</protein>